<protein>
    <submittedName>
        <fullName evidence="2">Uncharacterized protein</fullName>
    </submittedName>
</protein>
<evidence type="ECO:0000256" key="1">
    <source>
        <dbReference type="SAM" id="MobiDB-lite"/>
    </source>
</evidence>
<proteinExistence type="predicted"/>
<organism evidence="2 3">
    <name type="scientific">[Candida] anglica</name>
    <dbReference type="NCBI Taxonomy" id="148631"/>
    <lineage>
        <taxon>Eukaryota</taxon>
        <taxon>Fungi</taxon>
        <taxon>Dikarya</taxon>
        <taxon>Ascomycota</taxon>
        <taxon>Saccharomycotina</taxon>
        <taxon>Pichiomycetes</taxon>
        <taxon>Debaryomycetaceae</taxon>
        <taxon>Kurtzmaniella</taxon>
    </lineage>
</organism>
<dbReference type="Proteomes" id="UP001497600">
    <property type="component" value="Chromosome H"/>
</dbReference>
<reference evidence="2 3" key="1">
    <citation type="submission" date="2024-01" db="EMBL/GenBank/DDBJ databases">
        <authorList>
            <consortium name="Genoscope - CEA"/>
            <person name="William W."/>
        </authorList>
    </citation>
    <scope>NUCLEOTIDE SEQUENCE [LARGE SCALE GENOMIC DNA]</scope>
    <source>
        <strain evidence="2 3">29B2s-10</strain>
    </source>
</reference>
<gene>
    <name evidence="2" type="ORF">CAAN4_H21198</name>
</gene>
<evidence type="ECO:0000313" key="3">
    <source>
        <dbReference type="Proteomes" id="UP001497600"/>
    </source>
</evidence>
<feature type="region of interest" description="Disordered" evidence="1">
    <location>
        <begin position="24"/>
        <end position="56"/>
    </location>
</feature>
<dbReference type="EMBL" id="OZ004260">
    <property type="protein sequence ID" value="CAK7921971.1"/>
    <property type="molecule type" value="Genomic_DNA"/>
</dbReference>
<accession>A0ABP0ELI5</accession>
<keyword evidence="3" id="KW-1185">Reference proteome</keyword>
<evidence type="ECO:0000313" key="2">
    <source>
        <dbReference type="EMBL" id="CAK7921971.1"/>
    </source>
</evidence>
<sequence>MSDASSSESEDDVVDIVSLITGQAKPSKSNLVAESKVHMDELSPTTNPNDDDDDFNVSLPTVFQIDARKNQTLAERNKKIQKEIIQEQLKVEQEYHELVSVQAKVLQELNDNGTRGVNRVKYSAEDNKELVDHLVRERLRGVDGKKHFYFYSSNNLQSVEESTIPNPIHGNFTNYKFYFHSISKDIKKYFLQLMKIDNYDQLLKIHRLFKHAINDDYYFNWDFDQETFKQCCWLVGCRDDLLSTSTATMVDNCKKLLHFTPNAELIIYKMSILFNCLCMTTPNETFSMAIRVYIFTISDYNLSKLNSDLLLSIFVPMIKNLLLWGIQYLSKDIIQPNEPINHETLCRIHDIMVVSLNKEIRGCNLSNEMQCNFLKTLDFASSELMVSFENHGDLIDNTFVKRITTSLLLSFIYEFDYKMLDIYIKDEISLEVLFSPEMTNKFNFSPSLILIQKFLTSLRFNDVSKYEILRYKLDIFPLVLPLNLTEYNKNSMESLLRSLQKLKDDSHKQLGVVSTSEDKYNEVIIESMFHIYESIDLLLNRVEHDYQLVRDDPFY</sequence>
<name>A0ABP0ELI5_9ASCO</name>